<name>A0A512C5F6_9HYPH</name>
<sequence>MDYIGSRPLFVEDMITFGTYTAFTIGRDATETEQWRHIWGQIDQFRWRLDDLRTILSADRLTAVAMAVFESTGYTEDGKPFDRPGRATVVFGRGAVGEEWVAQHTHVSLFPGTPTRSFGTKRVSPPAL</sequence>
<protein>
    <submittedName>
        <fullName evidence="1">Ketosteroid isomerase</fullName>
    </submittedName>
</protein>
<evidence type="ECO:0000313" key="1">
    <source>
        <dbReference type="EMBL" id="GEO19454.1"/>
    </source>
</evidence>
<dbReference type="SUPFAM" id="SSF54427">
    <property type="entry name" value="NTF2-like"/>
    <property type="match status" value="1"/>
</dbReference>
<accession>A0A512C5F6</accession>
<dbReference type="AlphaFoldDB" id="A0A512C5F6"/>
<keyword evidence="1" id="KW-0413">Isomerase</keyword>
<dbReference type="GO" id="GO:0016853">
    <property type="term" value="F:isomerase activity"/>
    <property type="evidence" value="ECO:0007669"/>
    <property type="project" value="UniProtKB-KW"/>
</dbReference>
<proteinExistence type="predicted"/>
<dbReference type="InterPro" id="IPR032710">
    <property type="entry name" value="NTF2-like_dom_sf"/>
</dbReference>
<dbReference type="EMBL" id="BJYU01000585">
    <property type="protein sequence ID" value="GEO19454.1"/>
    <property type="molecule type" value="Genomic_DNA"/>
</dbReference>
<keyword evidence="2" id="KW-1185">Reference proteome</keyword>
<gene>
    <name evidence="1" type="ORF">MAE02_71500</name>
</gene>
<comment type="caution">
    <text evidence="1">The sequence shown here is derived from an EMBL/GenBank/DDBJ whole genome shotgun (WGS) entry which is preliminary data.</text>
</comment>
<reference evidence="1 2" key="1">
    <citation type="submission" date="2019-07" db="EMBL/GenBank/DDBJ databases">
        <title>Whole genome shotgun sequence of Microvirga aerophila NBRC 106136.</title>
        <authorList>
            <person name="Hosoyama A."/>
            <person name="Uohara A."/>
            <person name="Ohji S."/>
            <person name="Ichikawa N."/>
        </authorList>
    </citation>
    <scope>NUCLEOTIDE SEQUENCE [LARGE SCALE GENOMIC DNA]</scope>
    <source>
        <strain evidence="1 2">NBRC 106136</strain>
    </source>
</reference>
<organism evidence="1 2">
    <name type="scientific">Microvirga aerophila</name>
    <dbReference type="NCBI Taxonomy" id="670291"/>
    <lineage>
        <taxon>Bacteria</taxon>
        <taxon>Pseudomonadati</taxon>
        <taxon>Pseudomonadota</taxon>
        <taxon>Alphaproteobacteria</taxon>
        <taxon>Hyphomicrobiales</taxon>
        <taxon>Methylobacteriaceae</taxon>
        <taxon>Microvirga</taxon>
    </lineage>
</organism>
<dbReference type="Proteomes" id="UP000321085">
    <property type="component" value="Unassembled WGS sequence"/>
</dbReference>
<evidence type="ECO:0000313" key="2">
    <source>
        <dbReference type="Proteomes" id="UP000321085"/>
    </source>
</evidence>
<dbReference type="Gene3D" id="3.10.450.50">
    <property type="match status" value="1"/>
</dbReference>